<evidence type="ECO:0000313" key="2">
    <source>
        <dbReference type="EMBL" id="KAL0632209.1"/>
    </source>
</evidence>
<keyword evidence="1" id="KW-0732">Signal</keyword>
<dbReference type="EMBL" id="JBBBZM010000181">
    <property type="protein sequence ID" value="KAL0632209.1"/>
    <property type="molecule type" value="Genomic_DNA"/>
</dbReference>
<sequence>MCLLPLLCTLPVLDTLAVAIATAHIKDGARILAIIDDHMIEKLCLLDLVSQRSWGEGVKLRMCSSELRHDGGYEGRSSWMGRGVGVTAAAQIEVFASHTSGRIKDISEKLVIVIDNTDTKAVADSRKRIKVLLDRLQVDANNIKVKSDKLRIDLDKWPSPKFDKITLVDRTNLIRVDAELVASQTVFAAEIKAAKKKNQDEIDDARKPTTTKALRDTIGFLDTLFSWETVNRWDLFDAKAFSNRMVDEHKVLWWTDLVLEAEQKGITERFSSVSALTSVLVHLVSDVKSAIDGALAAVINISGASAVMQTGFQDIAELIDYVREEDLEDLKNLVDGWERVEFPISRPGPPEL</sequence>
<keyword evidence="3" id="KW-1185">Reference proteome</keyword>
<proteinExistence type="predicted"/>
<feature type="chain" id="PRO_5046263166" evidence="1">
    <location>
        <begin position="20"/>
        <end position="352"/>
    </location>
</feature>
<comment type="caution">
    <text evidence="2">The sequence shown here is derived from an EMBL/GenBank/DDBJ whole genome shotgun (WGS) entry which is preliminary data.</text>
</comment>
<name>A0ABR3G8E0_9PEZI</name>
<protein>
    <submittedName>
        <fullName evidence="2">Uncharacterized protein</fullName>
    </submittedName>
</protein>
<dbReference type="Proteomes" id="UP001447188">
    <property type="component" value="Unassembled WGS sequence"/>
</dbReference>
<accession>A0ABR3G8E0</accession>
<reference evidence="2 3" key="1">
    <citation type="submission" date="2024-02" db="EMBL/GenBank/DDBJ databases">
        <title>Discinaceae phylogenomics.</title>
        <authorList>
            <person name="Dirks A.C."/>
            <person name="James T.Y."/>
        </authorList>
    </citation>
    <scope>NUCLEOTIDE SEQUENCE [LARGE SCALE GENOMIC DNA]</scope>
    <source>
        <strain evidence="2 3">ACD0624</strain>
    </source>
</reference>
<evidence type="ECO:0000256" key="1">
    <source>
        <dbReference type="SAM" id="SignalP"/>
    </source>
</evidence>
<evidence type="ECO:0000313" key="3">
    <source>
        <dbReference type="Proteomes" id="UP001447188"/>
    </source>
</evidence>
<gene>
    <name evidence="2" type="ORF">Q9L58_008919</name>
</gene>
<organism evidence="2 3">
    <name type="scientific">Discina gigas</name>
    <dbReference type="NCBI Taxonomy" id="1032678"/>
    <lineage>
        <taxon>Eukaryota</taxon>
        <taxon>Fungi</taxon>
        <taxon>Dikarya</taxon>
        <taxon>Ascomycota</taxon>
        <taxon>Pezizomycotina</taxon>
        <taxon>Pezizomycetes</taxon>
        <taxon>Pezizales</taxon>
        <taxon>Discinaceae</taxon>
        <taxon>Discina</taxon>
    </lineage>
</organism>
<feature type="signal peptide" evidence="1">
    <location>
        <begin position="1"/>
        <end position="19"/>
    </location>
</feature>